<feature type="chain" id="PRO_5028992681" description="YoaR-like putative peptidoglycan binding domain-containing protein" evidence="1">
    <location>
        <begin position="20"/>
        <end position="564"/>
    </location>
</feature>
<feature type="domain" description="YoaR-like putative peptidoglycan binding" evidence="2">
    <location>
        <begin position="71"/>
        <end position="170"/>
    </location>
</feature>
<evidence type="ECO:0000256" key="1">
    <source>
        <dbReference type="SAM" id="SignalP"/>
    </source>
</evidence>
<dbReference type="Proteomes" id="UP000483286">
    <property type="component" value="Unassembled WGS sequence"/>
</dbReference>
<dbReference type="InterPro" id="IPR007391">
    <property type="entry name" value="Vancomycin_resist_VanW"/>
</dbReference>
<evidence type="ECO:0000313" key="3">
    <source>
        <dbReference type="EMBL" id="MVN86022.1"/>
    </source>
</evidence>
<feature type="signal peptide" evidence="1">
    <location>
        <begin position="1"/>
        <end position="19"/>
    </location>
</feature>
<organism evidence="3 4">
    <name type="scientific">Deinococcus arboris</name>
    <dbReference type="NCBI Taxonomy" id="2682977"/>
    <lineage>
        <taxon>Bacteria</taxon>
        <taxon>Thermotogati</taxon>
        <taxon>Deinococcota</taxon>
        <taxon>Deinococci</taxon>
        <taxon>Deinococcales</taxon>
        <taxon>Deinococcaceae</taxon>
        <taxon>Deinococcus</taxon>
    </lineage>
</organism>
<evidence type="ECO:0000259" key="2">
    <source>
        <dbReference type="Pfam" id="PF12229"/>
    </source>
</evidence>
<dbReference type="RefSeq" id="WP_157458080.1">
    <property type="nucleotide sequence ID" value="NZ_WQLB01000004.1"/>
</dbReference>
<dbReference type="AlphaFoldDB" id="A0A7C9M0F0"/>
<dbReference type="InterPro" id="IPR052913">
    <property type="entry name" value="Glycopeptide_resist_protein"/>
</dbReference>
<keyword evidence="4" id="KW-1185">Reference proteome</keyword>
<name>A0A7C9M0F0_9DEIO</name>
<reference evidence="3 4" key="1">
    <citation type="submission" date="2019-12" db="EMBL/GenBank/DDBJ databases">
        <title>Deinococcus sp. HMF7620 Genome sequencing and assembly.</title>
        <authorList>
            <person name="Kang H."/>
            <person name="Kim H."/>
            <person name="Joh K."/>
        </authorList>
    </citation>
    <scope>NUCLEOTIDE SEQUENCE [LARGE SCALE GENOMIC DNA]</scope>
    <source>
        <strain evidence="3 4">HMF7620</strain>
    </source>
</reference>
<comment type="caution">
    <text evidence="3">The sequence shown here is derived from an EMBL/GenBank/DDBJ whole genome shotgun (WGS) entry which is preliminary data.</text>
</comment>
<proteinExistence type="predicted"/>
<dbReference type="PANTHER" id="PTHR35788">
    <property type="entry name" value="EXPORTED PROTEIN-RELATED"/>
    <property type="match status" value="1"/>
</dbReference>
<sequence>MKRWVAGLTAATLLGGALAVGVAAQPGVTLAPGLSIAGLEVGGLTTEAARTALAAQAAAPQVQVRAGTNVWTVGAERLGWRADLEGSLRQAQEATAARSLLQKVQALVGQAPRQNIPLAVKVDATQAARTLGTLTAGLNTQPKNAAVFFDKATKKYAVRPDTPGRQADVKGAAATYAANPALTALAVPVKEWAATYTAAALQAHIERGNALNRPFTVTLDGTDRAAALTALQVANLYWVRESGIVPDEETLKRAFGTLTAAIDRPAQNARYVLQGGKLVKAKEKAGRVTNRAAAYALFRKQVLDPAVKTAVFPSKVEQPTLTLADLPAADQLELIAVGKSTYYGSSVARRTNVANAAAKINGAVVPAGEVFSFLNALGGITPQNGFVGGLIISGGRTVDGLGGGVCQVSTTVFRALYQAGLPVIERNQHSYRVGYYEPQVGFEAAVYDPGLDLKLKNDTAAPILVKTINNNATSTLEVQVWGVKPARTVNVSAATITSRIGHPAPRYVVNVNLRPGTVRQVDWAADGYSLYITRTIKQGGAIRTDQVKTVYKPWQAVYETGPRS</sequence>
<protein>
    <recommendedName>
        <fullName evidence="2">YoaR-like putative peptidoglycan binding domain-containing protein</fullName>
    </recommendedName>
</protein>
<dbReference type="EMBL" id="WQLB01000004">
    <property type="protein sequence ID" value="MVN86022.1"/>
    <property type="molecule type" value="Genomic_DNA"/>
</dbReference>
<dbReference type="Pfam" id="PF04294">
    <property type="entry name" value="VanW"/>
    <property type="match status" value="1"/>
</dbReference>
<dbReference type="InterPro" id="IPR022029">
    <property type="entry name" value="YoaR-like_PG-bd"/>
</dbReference>
<evidence type="ECO:0000313" key="4">
    <source>
        <dbReference type="Proteomes" id="UP000483286"/>
    </source>
</evidence>
<dbReference type="Pfam" id="PF12229">
    <property type="entry name" value="PG_binding_4"/>
    <property type="match status" value="1"/>
</dbReference>
<keyword evidence="1" id="KW-0732">Signal</keyword>
<accession>A0A7C9M0F0</accession>
<dbReference type="PANTHER" id="PTHR35788:SF1">
    <property type="entry name" value="EXPORTED PROTEIN"/>
    <property type="match status" value="1"/>
</dbReference>
<gene>
    <name evidence="3" type="ORF">GO986_04515</name>
</gene>